<proteinExistence type="predicted"/>
<keyword evidence="1" id="KW-0472">Membrane</keyword>
<protein>
    <submittedName>
        <fullName evidence="2">Uncharacterized protein</fullName>
    </submittedName>
</protein>
<reference evidence="2" key="1">
    <citation type="journal article" date="2015" name="Nature">
        <title>Complex archaea that bridge the gap between prokaryotes and eukaryotes.</title>
        <authorList>
            <person name="Spang A."/>
            <person name="Saw J.H."/>
            <person name="Jorgensen S.L."/>
            <person name="Zaremba-Niedzwiedzka K."/>
            <person name="Martijn J."/>
            <person name="Lind A.E."/>
            <person name="van Eijk R."/>
            <person name="Schleper C."/>
            <person name="Guy L."/>
            <person name="Ettema T.J."/>
        </authorList>
    </citation>
    <scope>NUCLEOTIDE SEQUENCE</scope>
</reference>
<dbReference type="EMBL" id="LAZR01028832">
    <property type="protein sequence ID" value="KKL61401.1"/>
    <property type="molecule type" value="Genomic_DNA"/>
</dbReference>
<accession>A0A0F9E5C8</accession>
<evidence type="ECO:0000256" key="1">
    <source>
        <dbReference type="SAM" id="Phobius"/>
    </source>
</evidence>
<dbReference type="AlphaFoldDB" id="A0A0F9E5C8"/>
<feature type="transmembrane region" description="Helical" evidence="1">
    <location>
        <begin position="34"/>
        <end position="63"/>
    </location>
</feature>
<evidence type="ECO:0000313" key="2">
    <source>
        <dbReference type="EMBL" id="KKL61401.1"/>
    </source>
</evidence>
<gene>
    <name evidence="2" type="ORF">LCGC14_2195710</name>
</gene>
<keyword evidence="1" id="KW-1133">Transmembrane helix</keyword>
<keyword evidence="1" id="KW-0812">Transmembrane</keyword>
<organism evidence="2">
    <name type="scientific">marine sediment metagenome</name>
    <dbReference type="NCBI Taxonomy" id="412755"/>
    <lineage>
        <taxon>unclassified sequences</taxon>
        <taxon>metagenomes</taxon>
        <taxon>ecological metagenomes</taxon>
    </lineage>
</organism>
<sequence length="80" mass="9568">MNPYEWLWSKIGGRPWTYIWRDIYHTASVVIQVLWFFVGVAIFLWQGWLGVGIFWAIYVFGFIEGHFHWGKKYIPGQQGD</sequence>
<name>A0A0F9E5C8_9ZZZZ</name>
<comment type="caution">
    <text evidence="2">The sequence shown here is derived from an EMBL/GenBank/DDBJ whole genome shotgun (WGS) entry which is preliminary data.</text>
</comment>